<evidence type="ECO:0000256" key="6">
    <source>
        <dbReference type="ARBA" id="ARBA00023110"/>
    </source>
</evidence>
<comment type="subunit">
    <text evidence="10">Interacts with host FBXW7; leading to FBXW7 autoubiquitination and subsequent degradation.</text>
</comment>
<evidence type="ECO:0000256" key="13">
    <source>
        <dbReference type="SAM" id="MobiDB-lite"/>
    </source>
</evidence>
<evidence type="ECO:0000259" key="14">
    <source>
        <dbReference type="PROSITE" id="PS50198"/>
    </source>
</evidence>
<keyword evidence="4" id="KW-1048">Host nucleus</keyword>
<dbReference type="OrthoDB" id="2530521at2759"/>
<name>A0A2A9MKZ6_BESBE</name>
<gene>
    <name evidence="15" type="ORF">BESB_002550</name>
</gene>
<dbReference type="PANTHER" id="PTHR10657">
    <property type="entry name" value="PEPTIDYL-PROLYL CIS-TRANS ISOMERASE"/>
    <property type="match status" value="1"/>
</dbReference>
<comment type="function">
    <text evidence="9">Peptidyl-prolyl cis/trans isomerase (PPIase) that acts as a key virulence factor by promoting host leukocyte transformation. Binds to and isomerizes specific phosphorylated Ser/Thr-Pro (pSer/Thr-Pro) motifs in a subset of proteins, resulting in conformational changes in the proteins. Promotes host leukocyte transformation by binding to phosphorylated host FBXW7, disrupting dimerization and promoting FBXW7 autoubiquitination and subsequent degradation. Degradation of host FBXW7, leads to stabilization of JUN, which promotes cell transformation.</text>
</comment>
<dbReference type="VEuPathDB" id="ToxoDB:BESB_002550"/>
<keyword evidence="16" id="KW-1185">Reference proteome</keyword>
<dbReference type="FunFam" id="3.10.50.40:FF:000010">
    <property type="entry name" value="Peptidyl-prolyl cis-trans isomerase Pin1"/>
    <property type="match status" value="1"/>
</dbReference>
<dbReference type="GO" id="GO:0005634">
    <property type="term" value="C:nucleus"/>
    <property type="evidence" value="ECO:0007669"/>
    <property type="project" value="TreeGrafter"/>
</dbReference>
<dbReference type="EMBL" id="NWUJ01000001">
    <property type="protein sequence ID" value="PFH37914.1"/>
    <property type="molecule type" value="Genomic_DNA"/>
</dbReference>
<evidence type="ECO:0000256" key="2">
    <source>
        <dbReference type="ARBA" id="ARBA00004147"/>
    </source>
</evidence>
<dbReference type="InterPro" id="IPR000297">
    <property type="entry name" value="PPIase_PpiC"/>
</dbReference>
<evidence type="ECO:0000313" key="16">
    <source>
        <dbReference type="Proteomes" id="UP000224006"/>
    </source>
</evidence>
<keyword evidence="7" id="KW-1035">Host cytoplasm</keyword>
<comment type="caution">
    <text evidence="15">The sequence shown here is derived from an EMBL/GenBank/DDBJ whole genome shotgun (WGS) entry which is preliminary data.</text>
</comment>
<feature type="region of interest" description="Disordered" evidence="13">
    <location>
        <begin position="20"/>
        <end position="41"/>
    </location>
</feature>
<evidence type="ECO:0000256" key="11">
    <source>
        <dbReference type="PROSITE-ProRule" id="PRU00278"/>
    </source>
</evidence>
<proteinExistence type="predicted"/>
<dbReference type="EC" id="5.2.1.8" evidence="12"/>
<dbReference type="KEGG" id="bbes:BESB_002550"/>
<evidence type="ECO:0000256" key="5">
    <source>
        <dbReference type="ARBA" id="ARBA00023026"/>
    </source>
</evidence>
<dbReference type="Gene3D" id="3.10.50.40">
    <property type="match status" value="1"/>
</dbReference>
<dbReference type="GO" id="GO:0003755">
    <property type="term" value="F:peptidyl-prolyl cis-trans isomerase activity"/>
    <property type="evidence" value="ECO:0007669"/>
    <property type="project" value="UniProtKB-UniRule"/>
</dbReference>
<protein>
    <recommendedName>
        <fullName evidence="12">Peptidyl-prolyl cis-trans isomerase</fullName>
        <ecNumber evidence="12">5.2.1.8</ecNumber>
    </recommendedName>
</protein>
<keyword evidence="6 11" id="KW-0697">Rotamase</keyword>
<comment type="catalytic activity">
    <reaction evidence="1 12">
        <text>[protein]-peptidylproline (omega=180) = [protein]-peptidylproline (omega=0)</text>
        <dbReference type="Rhea" id="RHEA:16237"/>
        <dbReference type="Rhea" id="RHEA-COMP:10747"/>
        <dbReference type="Rhea" id="RHEA-COMP:10748"/>
        <dbReference type="ChEBI" id="CHEBI:83833"/>
        <dbReference type="ChEBI" id="CHEBI:83834"/>
        <dbReference type="EC" id="5.2.1.8"/>
    </reaction>
</comment>
<evidence type="ECO:0000313" key="15">
    <source>
        <dbReference type="EMBL" id="PFH37914.1"/>
    </source>
</evidence>
<dbReference type="GeneID" id="40305318"/>
<evidence type="ECO:0000256" key="3">
    <source>
        <dbReference type="ARBA" id="ARBA00004192"/>
    </source>
</evidence>
<dbReference type="Proteomes" id="UP000224006">
    <property type="component" value="Chromosome I"/>
</dbReference>
<dbReference type="PANTHER" id="PTHR10657:SF4">
    <property type="entry name" value="PEPTIDYL-PROLYL CIS-TRANS ISOMERASE-RELATED"/>
    <property type="match status" value="1"/>
</dbReference>
<feature type="compositionally biased region" description="Polar residues" evidence="13">
    <location>
        <begin position="21"/>
        <end position="34"/>
    </location>
</feature>
<dbReference type="GO" id="GO:0005829">
    <property type="term" value="C:cytosol"/>
    <property type="evidence" value="ECO:0007669"/>
    <property type="project" value="TreeGrafter"/>
</dbReference>
<dbReference type="InterPro" id="IPR046357">
    <property type="entry name" value="PPIase_dom_sf"/>
</dbReference>
<evidence type="ECO:0000256" key="1">
    <source>
        <dbReference type="ARBA" id="ARBA00000971"/>
    </source>
</evidence>
<keyword evidence="5" id="KW-0843">Virulence</keyword>
<organism evidence="15 16">
    <name type="scientific">Besnoitia besnoiti</name>
    <name type="common">Apicomplexan protozoan</name>
    <dbReference type="NCBI Taxonomy" id="94643"/>
    <lineage>
        <taxon>Eukaryota</taxon>
        <taxon>Sar</taxon>
        <taxon>Alveolata</taxon>
        <taxon>Apicomplexa</taxon>
        <taxon>Conoidasida</taxon>
        <taxon>Coccidia</taxon>
        <taxon>Eucoccidiorida</taxon>
        <taxon>Eimeriorina</taxon>
        <taxon>Sarcocystidae</taxon>
        <taxon>Besnoitia</taxon>
    </lineage>
</organism>
<keyword evidence="8 11" id="KW-0413">Isomerase</keyword>
<evidence type="ECO:0000256" key="8">
    <source>
        <dbReference type="ARBA" id="ARBA00023235"/>
    </source>
</evidence>
<evidence type="ECO:0000256" key="9">
    <source>
        <dbReference type="ARBA" id="ARBA00054022"/>
    </source>
</evidence>
<dbReference type="GO" id="GO:0030430">
    <property type="term" value="C:host cell cytoplasm"/>
    <property type="evidence" value="ECO:0007669"/>
    <property type="project" value="UniProtKB-SubCell"/>
</dbReference>
<dbReference type="SUPFAM" id="SSF54534">
    <property type="entry name" value="FKBP-like"/>
    <property type="match status" value="1"/>
</dbReference>
<sequence>MSGSPPDQVRCMHVLIKHNGSRNPVSRRTNQPVTKSKDQARAELQAIQASGLSPENFTQFASQYSDCGSFQRGGDLGFFTRGMMQKPFEDASFALQVGEISGIVDTDSGLHIIFRIA</sequence>
<dbReference type="RefSeq" id="XP_029221923.1">
    <property type="nucleotide sequence ID" value="XM_029359010.1"/>
</dbReference>
<dbReference type="AlphaFoldDB" id="A0A2A9MKZ6"/>
<evidence type="ECO:0000256" key="4">
    <source>
        <dbReference type="ARBA" id="ARBA00022562"/>
    </source>
</evidence>
<feature type="domain" description="PpiC" evidence="14">
    <location>
        <begin position="6"/>
        <end position="117"/>
    </location>
</feature>
<evidence type="ECO:0000256" key="7">
    <source>
        <dbReference type="ARBA" id="ARBA00023200"/>
    </source>
</evidence>
<dbReference type="GO" id="GO:0042025">
    <property type="term" value="C:host cell nucleus"/>
    <property type="evidence" value="ECO:0007669"/>
    <property type="project" value="UniProtKB-SubCell"/>
</dbReference>
<reference evidence="15 16" key="1">
    <citation type="submission" date="2017-09" db="EMBL/GenBank/DDBJ databases">
        <title>Genome sequencing of Besnoitia besnoiti strain Bb-Ger1.</title>
        <authorList>
            <person name="Schares G."/>
            <person name="Venepally P."/>
            <person name="Lorenzi H.A."/>
        </authorList>
    </citation>
    <scope>NUCLEOTIDE SEQUENCE [LARGE SCALE GENOMIC DNA]</scope>
    <source>
        <strain evidence="15 16">Bb-Ger1</strain>
    </source>
</reference>
<dbReference type="PROSITE" id="PS50198">
    <property type="entry name" value="PPIC_PPIASE_2"/>
    <property type="match status" value="1"/>
</dbReference>
<evidence type="ECO:0000256" key="10">
    <source>
        <dbReference type="ARBA" id="ARBA00066165"/>
    </source>
</evidence>
<dbReference type="Pfam" id="PF13616">
    <property type="entry name" value="Rotamase_3"/>
    <property type="match status" value="1"/>
</dbReference>
<evidence type="ECO:0000256" key="12">
    <source>
        <dbReference type="RuleBase" id="RU363014"/>
    </source>
</evidence>
<comment type="subcellular location">
    <subcellularLocation>
        <location evidence="3">Host cytoplasm</location>
    </subcellularLocation>
    <subcellularLocation>
        <location evidence="2">Host nucleus</location>
    </subcellularLocation>
</comment>
<accession>A0A2A9MKZ6</accession>
<dbReference type="STRING" id="94643.A0A2A9MKZ6"/>
<dbReference type="InterPro" id="IPR051370">
    <property type="entry name" value="PPIase_Pin1"/>
</dbReference>